<sequence>MRFSATLPVLAVLFNLCFALPQFPDPSVETQGLIITAVGTAADGMHTTYEIIQTGTDNGKIPVTETAVVGATDVSFTIDLPEATIAVGGQCGYSSGVAICTVEDNGYTATATVTLADLGIPLPSDMMNM</sequence>
<feature type="signal peptide" evidence="1">
    <location>
        <begin position="1"/>
        <end position="19"/>
    </location>
</feature>
<accession>A0A4Y7PQM7</accession>
<reference evidence="2 3" key="1">
    <citation type="submission" date="2018-06" db="EMBL/GenBank/DDBJ databases">
        <title>A transcriptomic atlas of mushroom development highlights an independent origin of complex multicellularity.</title>
        <authorList>
            <consortium name="DOE Joint Genome Institute"/>
            <person name="Krizsan K."/>
            <person name="Almasi E."/>
            <person name="Merenyi Z."/>
            <person name="Sahu N."/>
            <person name="Viragh M."/>
            <person name="Koszo T."/>
            <person name="Mondo S."/>
            <person name="Kiss B."/>
            <person name="Balint B."/>
            <person name="Kues U."/>
            <person name="Barry K."/>
            <person name="Hegedus J.C."/>
            <person name="Henrissat B."/>
            <person name="Johnson J."/>
            <person name="Lipzen A."/>
            <person name="Ohm R."/>
            <person name="Nagy I."/>
            <person name="Pangilinan J."/>
            <person name="Yan J."/>
            <person name="Xiong Y."/>
            <person name="Grigoriev I.V."/>
            <person name="Hibbett D.S."/>
            <person name="Nagy L.G."/>
        </authorList>
    </citation>
    <scope>NUCLEOTIDE SEQUENCE [LARGE SCALE GENOMIC DNA]</scope>
    <source>
        <strain evidence="2 3">SZMC22713</strain>
    </source>
</reference>
<evidence type="ECO:0000313" key="2">
    <source>
        <dbReference type="EMBL" id="TDL17336.1"/>
    </source>
</evidence>
<name>A0A4Y7PQM7_9AGAM</name>
<evidence type="ECO:0000256" key="1">
    <source>
        <dbReference type="SAM" id="SignalP"/>
    </source>
</evidence>
<protein>
    <submittedName>
        <fullName evidence="2">Uncharacterized protein</fullName>
    </submittedName>
</protein>
<keyword evidence="1" id="KW-0732">Signal</keyword>
<evidence type="ECO:0000313" key="3">
    <source>
        <dbReference type="Proteomes" id="UP000294933"/>
    </source>
</evidence>
<dbReference type="VEuPathDB" id="FungiDB:BD410DRAFT_843700"/>
<proteinExistence type="predicted"/>
<keyword evidence="3" id="KW-1185">Reference proteome</keyword>
<gene>
    <name evidence="2" type="ORF">BD410DRAFT_843700</name>
</gene>
<feature type="chain" id="PRO_5021246892" evidence="1">
    <location>
        <begin position="20"/>
        <end position="129"/>
    </location>
</feature>
<organism evidence="2 3">
    <name type="scientific">Rickenella mellea</name>
    <dbReference type="NCBI Taxonomy" id="50990"/>
    <lineage>
        <taxon>Eukaryota</taxon>
        <taxon>Fungi</taxon>
        <taxon>Dikarya</taxon>
        <taxon>Basidiomycota</taxon>
        <taxon>Agaricomycotina</taxon>
        <taxon>Agaricomycetes</taxon>
        <taxon>Hymenochaetales</taxon>
        <taxon>Rickenellaceae</taxon>
        <taxon>Rickenella</taxon>
    </lineage>
</organism>
<dbReference type="EMBL" id="ML170223">
    <property type="protein sequence ID" value="TDL17336.1"/>
    <property type="molecule type" value="Genomic_DNA"/>
</dbReference>
<dbReference type="Proteomes" id="UP000294933">
    <property type="component" value="Unassembled WGS sequence"/>
</dbReference>
<dbReference type="AlphaFoldDB" id="A0A4Y7PQM7"/>